<proteinExistence type="predicted"/>
<evidence type="ECO:0000256" key="1">
    <source>
        <dbReference type="ARBA" id="ARBA00022801"/>
    </source>
</evidence>
<reference evidence="3 4" key="1">
    <citation type="journal article" date="2011" name="J. Bacteriol.">
        <title>Complete genome sequence of the thermoacidophilic crenarchaeon Thermoproteus uzoniensis 768-20.</title>
        <authorList>
            <person name="Mardanov A.V."/>
            <person name="Gumerov V.M."/>
            <person name="Beletsky A.V."/>
            <person name="Prokofeva M.I."/>
            <person name="Bonch-Osmolovskaya E.A."/>
            <person name="Ravin N.V."/>
            <person name="Skryabin K.G."/>
        </authorList>
    </citation>
    <scope>NUCLEOTIDE SEQUENCE [LARGE SCALE GENOMIC DNA]</scope>
    <source>
        <strain evidence="3 4">768-20</strain>
    </source>
</reference>
<dbReference type="eggNOG" id="arCOG03743">
    <property type="taxonomic scope" value="Archaea"/>
</dbReference>
<dbReference type="GO" id="GO:0004190">
    <property type="term" value="F:aspartic-type endopeptidase activity"/>
    <property type="evidence" value="ECO:0007669"/>
    <property type="project" value="InterPro"/>
</dbReference>
<dbReference type="RefSeq" id="WP_013680541.1">
    <property type="nucleotide sequence ID" value="NC_015315.1"/>
</dbReference>
<dbReference type="Pfam" id="PF13650">
    <property type="entry name" value="Asp_protease_2"/>
    <property type="match status" value="1"/>
</dbReference>
<dbReference type="InterPro" id="IPR001969">
    <property type="entry name" value="Aspartic_peptidase_AS"/>
</dbReference>
<gene>
    <name evidence="3" type="ordered locus">TUZN_1745</name>
</gene>
<keyword evidence="4" id="KW-1185">Reference proteome</keyword>
<keyword evidence="1" id="KW-0378">Hydrolase</keyword>
<dbReference type="GeneID" id="10361259"/>
<dbReference type="STRING" id="999630.TUZN_1745"/>
<name>F2L3G7_THEU7</name>
<dbReference type="KEGG" id="tuz:TUZN_1745"/>
<protein>
    <recommendedName>
        <fullName evidence="2">Peptidase A2 domain-containing protein</fullName>
    </recommendedName>
</protein>
<feature type="domain" description="Peptidase A2" evidence="2">
    <location>
        <begin position="19"/>
        <end position="102"/>
    </location>
</feature>
<reference key="2">
    <citation type="submission" date="2011-03" db="EMBL/GenBank/DDBJ databases">
        <title>Complete genome sequence of the thermoacidophilic crenarchaeon Thermoproteus uzoniensis 768-20.</title>
        <authorList>
            <person name="Mardanov A.V."/>
            <person name="Gumerov V.M."/>
            <person name="Beletsky A.V."/>
            <person name="Prokofeva M.I."/>
            <person name="Bonch-Osmolovskaya E.A."/>
            <person name="Ravin N.V."/>
            <person name="Skryabin K.G."/>
        </authorList>
    </citation>
    <scope>NUCLEOTIDE SEQUENCE</scope>
    <source>
        <strain>768-20</strain>
    </source>
</reference>
<organism evidence="3 4">
    <name type="scientific">Thermoproteus uzoniensis (strain 768-20)</name>
    <dbReference type="NCBI Taxonomy" id="999630"/>
    <lineage>
        <taxon>Archaea</taxon>
        <taxon>Thermoproteota</taxon>
        <taxon>Thermoprotei</taxon>
        <taxon>Thermoproteales</taxon>
        <taxon>Thermoproteaceae</taxon>
        <taxon>Thermoproteus</taxon>
    </lineage>
</organism>
<evidence type="ECO:0000313" key="4">
    <source>
        <dbReference type="Proteomes" id="UP000008138"/>
    </source>
</evidence>
<dbReference type="InterPro" id="IPR001995">
    <property type="entry name" value="Peptidase_A2_cat"/>
</dbReference>
<dbReference type="AlphaFoldDB" id="F2L3G7"/>
<evidence type="ECO:0000313" key="3">
    <source>
        <dbReference type="EMBL" id="AEA13206.1"/>
    </source>
</evidence>
<dbReference type="GO" id="GO:0006508">
    <property type="term" value="P:proteolysis"/>
    <property type="evidence" value="ECO:0007669"/>
    <property type="project" value="InterPro"/>
</dbReference>
<dbReference type="InterPro" id="IPR021109">
    <property type="entry name" value="Peptidase_aspartic_dom_sf"/>
</dbReference>
<dbReference type="SUPFAM" id="SSF50630">
    <property type="entry name" value="Acid proteases"/>
    <property type="match status" value="1"/>
</dbReference>
<evidence type="ECO:0000259" key="2">
    <source>
        <dbReference type="PROSITE" id="PS50175"/>
    </source>
</evidence>
<dbReference type="OrthoDB" id="28066at2157"/>
<dbReference type="CDD" id="cd00303">
    <property type="entry name" value="retropepsin_like"/>
    <property type="match status" value="1"/>
</dbReference>
<dbReference type="PROSITE" id="PS00141">
    <property type="entry name" value="ASP_PROTEASE"/>
    <property type="match status" value="1"/>
</dbReference>
<dbReference type="HOGENOM" id="CLU_145188_0_0_2"/>
<sequence length="117" mass="13224">MGLVYVDIVVKHGDRRRDVRALVDSGATYTVLRRDVWEYLGLKPMGEMEFVLADGTTIRRGISEALVELPGYGERHTPVVLGESEDENLLGVVTLEIFGLVLDPFRRELRPIRALMK</sequence>
<accession>F2L3G7</accession>
<dbReference type="EMBL" id="CP002590">
    <property type="protein sequence ID" value="AEA13206.1"/>
    <property type="molecule type" value="Genomic_DNA"/>
</dbReference>
<dbReference type="Gene3D" id="2.40.70.10">
    <property type="entry name" value="Acid Proteases"/>
    <property type="match status" value="1"/>
</dbReference>
<dbReference type="Proteomes" id="UP000008138">
    <property type="component" value="Chromosome"/>
</dbReference>
<dbReference type="PROSITE" id="PS50175">
    <property type="entry name" value="ASP_PROT_RETROV"/>
    <property type="match status" value="1"/>
</dbReference>